<dbReference type="AlphaFoldDB" id="A0A0F7ZY48"/>
<dbReference type="GO" id="GO:0006644">
    <property type="term" value="P:phospholipid metabolic process"/>
    <property type="evidence" value="ECO:0007669"/>
    <property type="project" value="InterPro"/>
</dbReference>
<dbReference type="SUPFAM" id="SSF48619">
    <property type="entry name" value="Phospholipase A2, PLA2"/>
    <property type="match status" value="1"/>
</dbReference>
<dbReference type="Proteomes" id="UP000054481">
    <property type="component" value="Unassembled WGS sequence"/>
</dbReference>
<evidence type="ECO:0000313" key="1">
    <source>
        <dbReference type="EMBL" id="KJZ71847.1"/>
    </source>
</evidence>
<proteinExistence type="predicted"/>
<dbReference type="Pfam" id="PF09056">
    <property type="entry name" value="Phospholip_A2_3"/>
    <property type="match status" value="1"/>
</dbReference>
<dbReference type="Gene3D" id="1.20.90.10">
    <property type="entry name" value="Phospholipase A2 domain"/>
    <property type="match status" value="1"/>
</dbReference>
<organism evidence="1 2">
    <name type="scientific">Hirsutella minnesotensis 3608</name>
    <dbReference type="NCBI Taxonomy" id="1043627"/>
    <lineage>
        <taxon>Eukaryota</taxon>
        <taxon>Fungi</taxon>
        <taxon>Dikarya</taxon>
        <taxon>Ascomycota</taxon>
        <taxon>Pezizomycotina</taxon>
        <taxon>Sordariomycetes</taxon>
        <taxon>Hypocreomycetidae</taxon>
        <taxon>Hypocreales</taxon>
        <taxon>Ophiocordycipitaceae</taxon>
        <taxon>Hirsutella</taxon>
    </lineage>
</organism>
<reference evidence="1 2" key="1">
    <citation type="journal article" date="2014" name="Genome Biol. Evol.">
        <title>Comparative genomics and transcriptomics analyses reveal divergent lifestyle features of nematode endoparasitic fungus Hirsutella minnesotensis.</title>
        <authorList>
            <person name="Lai Y."/>
            <person name="Liu K."/>
            <person name="Zhang X."/>
            <person name="Zhang X."/>
            <person name="Li K."/>
            <person name="Wang N."/>
            <person name="Shu C."/>
            <person name="Wu Y."/>
            <person name="Wang C."/>
            <person name="Bushley K.E."/>
            <person name="Xiang M."/>
            <person name="Liu X."/>
        </authorList>
    </citation>
    <scope>NUCLEOTIDE SEQUENCE [LARGE SCALE GENOMIC DNA]</scope>
    <source>
        <strain evidence="1 2">3608</strain>
    </source>
</reference>
<accession>A0A0F7ZY48</accession>
<gene>
    <name evidence="1" type="ORF">HIM_08775</name>
</gene>
<dbReference type="EMBL" id="KQ030559">
    <property type="protein sequence ID" value="KJZ71847.1"/>
    <property type="molecule type" value="Genomic_DNA"/>
</dbReference>
<sequence>MKPLALALLSLVSAAPSPRDDLARLQLVDLHFYEGRPVSDFMQHRRNEQGTAPSPDPATRLDWTTDGCSVPGVSEALAKYPGLPKAFDFADPCTRHDFGYRNYPKSALGSRRDAVDRQFREDMKAVCAASRPVVRPFCYSMAEVYYAAVSGAGAKHFGQKPERTGRVEGGSLLEKELQPSQVQDILNNIEQAGQALGREKSG</sequence>
<dbReference type="GO" id="GO:0050482">
    <property type="term" value="P:arachidonate secretion"/>
    <property type="evidence" value="ECO:0007669"/>
    <property type="project" value="InterPro"/>
</dbReference>
<dbReference type="GO" id="GO:0004623">
    <property type="term" value="F:phospholipase A2 activity"/>
    <property type="evidence" value="ECO:0007669"/>
    <property type="project" value="InterPro"/>
</dbReference>
<name>A0A0F7ZY48_9HYPO</name>
<dbReference type="InterPro" id="IPR015141">
    <property type="entry name" value="PLipase_A2_prok/fun"/>
</dbReference>
<dbReference type="InterPro" id="IPR036444">
    <property type="entry name" value="PLipase_A2_dom_sf"/>
</dbReference>
<keyword evidence="2" id="KW-1185">Reference proteome</keyword>
<protein>
    <submittedName>
        <fullName evidence="1">Uncharacterized protein</fullName>
    </submittedName>
</protein>
<dbReference type="OrthoDB" id="5120271at2759"/>
<evidence type="ECO:0000313" key="2">
    <source>
        <dbReference type="Proteomes" id="UP000054481"/>
    </source>
</evidence>